<dbReference type="PROSITE" id="PS51257">
    <property type="entry name" value="PROKAR_LIPOPROTEIN"/>
    <property type="match status" value="1"/>
</dbReference>
<dbReference type="CDD" id="cd16913">
    <property type="entry name" value="YkuD_like"/>
    <property type="match status" value="1"/>
</dbReference>
<accession>A0ABS9ZYX8</accession>
<proteinExistence type="inferred from homology"/>
<comment type="pathway">
    <text evidence="1 7">Cell wall biogenesis; peptidoglycan biosynthesis.</text>
</comment>
<dbReference type="InterPro" id="IPR005490">
    <property type="entry name" value="LD_TPept_cat_dom"/>
</dbReference>
<keyword evidence="3" id="KW-0808">Transferase</keyword>
<feature type="active site" description="Nucleophile" evidence="7">
    <location>
        <position position="211"/>
    </location>
</feature>
<evidence type="ECO:0000256" key="7">
    <source>
        <dbReference type="PROSITE-ProRule" id="PRU01373"/>
    </source>
</evidence>
<feature type="signal peptide" evidence="8">
    <location>
        <begin position="1"/>
        <end position="24"/>
    </location>
</feature>
<sequence>MVRSKLIGLLLSISILIISCQANSQHNAIIYQDTLLKYTITQGDLDKYISYRNIKDTVGKNKELLEILNVLHFQLDSKFKINNQLTYEEAVNRAEDVVKRRHMVNKVLVLKSKRKMYLLKDDKTIKTFNIALGPNPVGQKEYEGDGRTPEGLYTLDWQRWETSTFHSFHISYPNDADLARAKSKNLTAGSNIMVHGTSKGKKKKKDWTNGCIALSNVDMQEFRSIVFQDTPIEIRK</sequence>
<dbReference type="PANTHER" id="PTHR36699:SF1">
    <property type="entry name" value="L,D-TRANSPEPTIDASE YAFK-RELATED"/>
    <property type="match status" value="1"/>
</dbReference>
<dbReference type="PROSITE" id="PS52029">
    <property type="entry name" value="LD_TPASE"/>
    <property type="match status" value="1"/>
</dbReference>
<comment type="similarity">
    <text evidence="2">Belongs to the YkuD family.</text>
</comment>
<evidence type="ECO:0000259" key="9">
    <source>
        <dbReference type="PROSITE" id="PS52029"/>
    </source>
</evidence>
<evidence type="ECO:0000256" key="2">
    <source>
        <dbReference type="ARBA" id="ARBA00005992"/>
    </source>
</evidence>
<protein>
    <submittedName>
        <fullName evidence="10">L,D-transpeptidase family protein</fullName>
    </submittedName>
</protein>
<dbReference type="EMBL" id="JALGBH010000002">
    <property type="protein sequence ID" value="MCJ0743494.1"/>
    <property type="molecule type" value="Genomic_DNA"/>
</dbReference>
<organism evidence="10 11">
    <name type="scientific">Pedobacter montanisoli</name>
    <dbReference type="NCBI Taxonomy" id="2923277"/>
    <lineage>
        <taxon>Bacteria</taxon>
        <taxon>Pseudomonadati</taxon>
        <taxon>Bacteroidota</taxon>
        <taxon>Sphingobacteriia</taxon>
        <taxon>Sphingobacteriales</taxon>
        <taxon>Sphingobacteriaceae</taxon>
        <taxon>Pedobacter</taxon>
    </lineage>
</organism>
<keyword evidence="4 7" id="KW-0133">Cell shape</keyword>
<keyword evidence="5 7" id="KW-0573">Peptidoglycan synthesis</keyword>
<evidence type="ECO:0000256" key="4">
    <source>
        <dbReference type="ARBA" id="ARBA00022960"/>
    </source>
</evidence>
<dbReference type="SUPFAM" id="SSF141523">
    <property type="entry name" value="L,D-transpeptidase catalytic domain-like"/>
    <property type="match status" value="1"/>
</dbReference>
<dbReference type="Pfam" id="PF03734">
    <property type="entry name" value="YkuD"/>
    <property type="match status" value="1"/>
</dbReference>
<dbReference type="InterPro" id="IPR038063">
    <property type="entry name" value="Transpep_catalytic_dom"/>
</dbReference>
<feature type="domain" description="L,D-TPase catalytic" evidence="9">
    <location>
        <begin position="105"/>
        <end position="235"/>
    </location>
</feature>
<feature type="chain" id="PRO_5045561932" evidence="8">
    <location>
        <begin position="25"/>
        <end position="236"/>
    </location>
</feature>
<dbReference type="Gene3D" id="2.40.440.10">
    <property type="entry name" value="L,D-transpeptidase catalytic domain-like"/>
    <property type="match status" value="1"/>
</dbReference>
<gene>
    <name evidence="10" type="ORF">MMF97_12290</name>
</gene>
<dbReference type="PANTHER" id="PTHR36699">
    <property type="entry name" value="LD-TRANSPEPTIDASE"/>
    <property type="match status" value="1"/>
</dbReference>
<name>A0ABS9ZYX8_9SPHI</name>
<evidence type="ECO:0000256" key="6">
    <source>
        <dbReference type="ARBA" id="ARBA00023316"/>
    </source>
</evidence>
<evidence type="ECO:0000256" key="3">
    <source>
        <dbReference type="ARBA" id="ARBA00022679"/>
    </source>
</evidence>
<dbReference type="RefSeq" id="WP_243362690.1">
    <property type="nucleotide sequence ID" value="NZ_JALGBH010000002.1"/>
</dbReference>
<comment type="caution">
    <text evidence="10">The sequence shown here is derived from an EMBL/GenBank/DDBJ whole genome shotgun (WGS) entry which is preliminary data.</text>
</comment>
<keyword evidence="8" id="KW-0732">Signal</keyword>
<evidence type="ECO:0000313" key="10">
    <source>
        <dbReference type="EMBL" id="MCJ0743494.1"/>
    </source>
</evidence>
<reference evidence="10" key="1">
    <citation type="submission" date="2022-03" db="EMBL/GenBank/DDBJ databases">
        <authorList>
            <person name="Woo C.Y."/>
        </authorList>
    </citation>
    <scope>NUCLEOTIDE SEQUENCE</scope>
    <source>
        <strain evidence="10">CYS-01</strain>
    </source>
</reference>
<evidence type="ECO:0000256" key="8">
    <source>
        <dbReference type="SAM" id="SignalP"/>
    </source>
</evidence>
<evidence type="ECO:0000313" key="11">
    <source>
        <dbReference type="Proteomes" id="UP001165460"/>
    </source>
</evidence>
<feature type="active site" description="Proton donor/acceptor" evidence="7">
    <location>
        <position position="195"/>
    </location>
</feature>
<keyword evidence="11" id="KW-1185">Reference proteome</keyword>
<evidence type="ECO:0000256" key="1">
    <source>
        <dbReference type="ARBA" id="ARBA00004752"/>
    </source>
</evidence>
<dbReference type="Proteomes" id="UP001165460">
    <property type="component" value="Unassembled WGS sequence"/>
</dbReference>
<evidence type="ECO:0000256" key="5">
    <source>
        <dbReference type="ARBA" id="ARBA00022984"/>
    </source>
</evidence>
<keyword evidence="6 7" id="KW-0961">Cell wall biogenesis/degradation</keyword>